<accession>A0A3E2BQK2</accession>
<proteinExistence type="predicted"/>
<evidence type="ECO:0000256" key="1">
    <source>
        <dbReference type="ARBA" id="ARBA00004651"/>
    </source>
</evidence>
<keyword evidence="2" id="KW-1003">Cell membrane</keyword>
<evidence type="ECO:0000313" key="9">
    <source>
        <dbReference type="EMBL" id="RFT17050.1"/>
    </source>
</evidence>
<dbReference type="GO" id="GO:0005886">
    <property type="term" value="C:plasma membrane"/>
    <property type="evidence" value="ECO:0007669"/>
    <property type="project" value="UniProtKB-SubCell"/>
</dbReference>
<keyword evidence="4 7" id="KW-1133">Transmembrane helix</keyword>
<dbReference type="Proteomes" id="UP000257323">
    <property type="component" value="Unassembled WGS sequence"/>
</dbReference>
<evidence type="ECO:0000313" key="10">
    <source>
        <dbReference type="Proteomes" id="UP000257323"/>
    </source>
</evidence>
<evidence type="ECO:0000256" key="6">
    <source>
        <dbReference type="SAM" id="MobiDB-lite"/>
    </source>
</evidence>
<keyword evidence="3 7" id="KW-0812">Transmembrane</keyword>
<sequence>MKDKIAAIFPRNKAHPSQAGFIRRGLAFGLDALIIAILSSIVYSGYAELMARLRHEPSPVSRTVQAIREGESATWSPEKGLQTGPDKKREYLEILKDRLSYEEFQRAAALTAEEIEKNYKTALAGARLRQAGDSLAGKSGERLENRAYKVIKEYIITLLYFVLFFRFGGRTPGKRLFGLKVIDLEGKPRLGWYQCFERAHGYVCSGLFASLGFWQVLWDRHGLTMHDKIADTTVIRWPGSPGTRKGKPAKDRVQEEPDFP</sequence>
<evidence type="ECO:0000256" key="4">
    <source>
        <dbReference type="ARBA" id="ARBA00022989"/>
    </source>
</evidence>
<dbReference type="PANTHER" id="PTHR36115:SF6">
    <property type="entry name" value="PROLINE-RICH ANTIGEN HOMOLOG"/>
    <property type="match status" value="1"/>
</dbReference>
<feature type="transmembrane region" description="Helical" evidence="7">
    <location>
        <begin position="26"/>
        <end position="46"/>
    </location>
</feature>
<reference evidence="9 10" key="1">
    <citation type="submission" date="2018-08" db="EMBL/GenBank/DDBJ databases">
        <title>Genome analysis of the thermophilic bacterium of the candidate phylum Aminicenantes from deep subsurface aquifer revealed its physiology and ecological role.</title>
        <authorList>
            <person name="Kadnikov V.V."/>
            <person name="Mardanov A.V."/>
            <person name="Beletsky A.V."/>
            <person name="Karnachuk O.V."/>
            <person name="Ravin N.V."/>
        </authorList>
    </citation>
    <scope>NUCLEOTIDE SEQUENCE [LARGE SCALE GENOMIC DNA]</scope>
    <source>
        <strain evidence="9">BY38</strain>
    </source>
</reference>
<feature type="domain" description="RDD" evidence="8">
    <location>
        <begin position="154"/>
        <end position="230"/>
    </location>
</feature>
<dbReference type="EMBL" id="QUAH01000001">
    <property type="protein sequence ID" value="RFT17050.1"/>
    <property type="molecule type" value="Genomic_DNA"/>
</dbReference>
<dbReference type="InterPro" id="IPR051791">
    <property type="entry name" value="Pra-immunoreactive"/>
</dbReference>
<name>A0A3E2BQK2_9BACT</name>
<evidence type="ECO:0000256" key="3">
    <source>
        <dbReference type="ARBA" id="ARBA00022692"/>
    </source>
</evidence>
<comment type="subcellular location">
    <subcellularLocation>
        <location evidence="1">Cell membrane</location>
        <topology evidence="1">Multi-pass membrane protein</topology>
    </subcellularLocation>
</comment>
<dbReference type="InterPro" id="IPR010432">
    <property type="entry name" value="RDD"/>
</dbReference>
<evidence type="ECO:0000256" key="2">
    <source>
        <dbReference type="ARBA" id="ARBA00022475"/>
    </source>
</evidence>
<gene>
    <name evidence="9" type="ORF">OP8BY_0992</name>
</gene>
<evidence type="ECO:0000256" key="5">
    <source>
        <dbReference type="ARBA" id="ARBA00023136"/>
    </source>
</evidence>
<comment type="caution">
    <text evidence="9">The sequence shown here is derived from an EMBL/GenBank/DDBJ whole genome shotgun (WGS) entry which is preliminary data.</text>
</comment>
<dbReference type="PANTHER" id="PTHR36115">
    <property type="entry name" value="PROLINE-RICH ANTIGEN HOMOLOG-RELATED"/>
    <property type="match status" value="1"/>
</dbReference>
<organism evidence="9 10">
    <name type="scientific">Candidatus Saccharicenans subterraneus</name>
    <dbReference type="NCBI Taxonomy" id="2508984"/>
    <lineage>
        <taxon>Bacteria</taxon>
        <taxon>Candidatus Aminicenantota</taxon>
        <taxon>Candidatus Aminicenantia</taxon>
        <taxon>Candidatus Aminicenantales</taxon>
        <taxon>Candidatus Saccharicenantaceae</taxon>
        <taxon>Candidatus Saccharicenans</taxon>
    </lineage>
</organism>
<dbReference type="AlphaFoldDB" id="A0A3E2BQK2"/>
<keyword evidence="5 7" id="KW-0472">Membrane</keyword>
<feature type="region of interest" description="Disordered" evidence="6">
    <location>
        <begin position="238"/>
        <end position="260"/>
    </location>
</feature>
<dbReference type="Pfam" id="PF06271">
    <property type="entry name" value="RDD"/>
    <property type="match status" value="1"/>
</dbReference>
<protein>
    <recommendedName>
        <fullName evidence="8">RDD domain-containing protein</fullName>
    </recommendedName>
</protein>
<feature type="compositionally biased region" description="Basic and acidic residues" evidence="6">
    <location>
        <begin position="248"/>
        <end position="260"/>
    </location>
</feature>
<evidence type="ECO:0000256" key="7">
    <source>
        <dbReference type="SAM" id="Phobius"/>
    </source>
</evidence>
<evidence type="ECO:0000259" key="8">
    <source>
        <dbReference type="Pfam" id="PF06271"/>
    </source>
</evidence>